<reference evidence="2" key="1">
    <citation type="journal article" date="2019" name="Int. J. Syst. Evol. Microbiol.">
        <title>The Global Catalogue of Microorganisms (GCM) 10K type strain sequencing project: providing services to taxonomists for standard genome sequencing and annotation.</title>
        <authorList>
            <consortium name="The Broad Institute Genomics Platform"/>
            <consortium name="The Broad Institute Genome Sequencing Center for Infectious Disease"/>
            <person name="Wu L."/>
            <person name="Ma J."/>
        </authorList>
    </citation>
    <scope>NUCLEOTIDE SEQUENCE [LARGE SCALE GENOMIC DNA]</scope>
    <source>
        <strain evidence="2">JCM 17593</strain>
    </source>
</reference>
<accession>A0ABP8AWY8</accession>
<dbReference type="Proteomes" id="UP001500213">
    <property type="component" value="Unassembled WGS sequence"/>
</dbReference>
<organism evidence="1 2">
    <name type="scientific">Gryllotalpicola kribbensis</name>
    <dbReference type="NCBI Taxonomy" id="993084"/>
    <lineage>
        <taxon>Bacteria</taxon>
        <taxon>Bacillati</taxon>
        <taxon>Actinomycetota</taxon>
        <taxon>Actinomycetes</taxon>
        <taxon>Micrococcales</taxon>
        <taxon>Microbacteriaceae</taxon>
        <taxon>Gryllotalpicola</taxon>
    </lineage>
</organism>
<name>A0ABP8AWY8_9MICO</name>
<proteinExistence type="predicted"/>
<sequence>MPPPIAATAILALVSETLDSRQIGVAAIGRRSRRIAGGIRSLWLNASLWVRRWLGDDA</sequence>
<evidence type="ECO:0000313" key="2">
    <source>
        <dbReference type="Proteomes" id="UP001500213"/>
    </source>
</evidence>
<gene>
    <name evidence="1" type="ORF">GCM10022288_25080</name>
</gene>
<keyword evidence="2" id="KW-1185">Reference proteome</keyword>
<dbReference type="RefSeq" id="WP_344777425.1">
    <property type="nucleotide sequence ID" value="NZ_BAABBX010000016.1"/>
</dbReference>
<protein>
    <submittedName>
        <fullName evidence="1">Uncharacterized protein</fullName>
    </submittedName>
</protein>
<dbReference type="EMBL" id="BAABBX010000016">
    <property type="protein sequence ID" value="GAA4192603.1"/>
    <property type="molecule type" value="Genomic_DNA"/>
</dbReference>
<evidence type="ECO:0000313" key="1">
    <source>
        <dbReference type="EMBL" id="GAA4192603.1"/>
    </source>
</evidence>
<comment type="caution">
    <text evidence="1">The sequence shown here is derived from an EMBL/GenBank/DDBJ whole genome shotgun (WGS) entry which is preliminary data.</text>
</comment>